<protein>
    <submittedName>
        <fullName evidence="1">Uncharacterized protein</fullName>
    </submittedName>
</protein>
<dbReference type="EMBL" id="GGEC01091787">
    <property type="protein sequence ID" value="MBX72271.1"/>
    <property type="molecule type" value="Transcribed_RNA"/>
</dbReference>
<dbReference type="AlphaFoldDB" id="A0A2P2QZC9"/>
<sequence length="35" mass="4142">MVDITWDSCRFCGFIINNRTTVFVCFGNIYLMVFD</sequence>
<accession>A0A2P2QZC9</accession>
<proteinExistence type="predicted"/>
<name>A0A2P2QZC9_RHIMU</name>
<reference evidence="1" key="1">
    <citation type="submission" date="2018-02" db="EMBL/GenBank/DDBJ databases">
        <title>Rhizophora mucronata_Transcriptome.</title>
        <authorList>
            <person name="Meera S.P."/>
            <person name="Sreeshan A."/>
            <person name="Augustine A."/>
        </authorList>
    </citation>
    <scope>NUCLEOTIDE SEQUENCE</scope>
    <source>
        <tissue evidence="1">Leaf</tissue>
    </source>
</reference>
<evidence type="ECO:0000313" key="1">
    <source>
        <dbReference type="EMBL" id="MBX72271.1"/>
    </source>
</evidence>
<organism evidence="1">
    <name type="scientific">Rhizophora mucronata</name>
    <name type="common">Asiatic mangrove</name>
    <dbReference type="NCBI Taxonomy" id="61149"/>
    <lineage>
        <taxon>Eukaryota</taxon>
        <taxon>Viridiplantae</taxon>
        <taxon>Streptophyta</taxon>
        <taxon>Embryophyta</taxon>
        <taxon>Tracheophyta</taxon>
        <taxon>Spermatophyta</taxon>
        <taxon>Magnoliopsida</taxon>
        <taxon>eudicotyledons</taxon>
        <taxon>Gunneridae</taxon>
        <taxon>Pentapetalae</taxon>
        <taxon>rosids</taxon>
        <taxon>fabids</taxon>
        <taxon>Malpighiales</taxon>
        <taxon>Rhizophoraceae</taxon>
        <taxon>Rhizophora</taxon>
    </lineage>
</organism>